<evidence type="ECO:0000256" key="1">
    <source>
        <dbReference type="SAM" id="Phobius"/>
    </source>
</evidence>
<feature type="transmembrane region" description="Helical" evidence="1">
    <location>
        <begin position="427"/>
        <end position="445"/>
    </location>
</feature>
<keyword evidence="1" id="KW-1133">Transmembrane helix</keyword>
<feature type="transmembrane region" description="Helical" evidence="1">
    <location>
        <begin position="393"/>
        <end position="415"/>
    </location>
</feature>
<name>A0A2M7D8Z5_9BACT</name>
<dbReference type="AlphaFoldDB" id="A0A2M7D8Z5"/>
<feature type="transmembrane region" description="Helical" evidence="1">
    <location>
        <begin position="106"/>
        <end position="128"/>
    </location>
</feature>
<proteinExistence type="predicted"/>
<comment type="caution">
    <text evidence="3">The sequence shown here is derived from an EMBL/GenBank/DDBJ whole genome shotgun (WGS) entry which is preliminary data.</text>
</comment>
<feature type="transmembrane region" description="Helical" evidence="1">
    <location>
        <begin position="161"/>
        <end position="178"/>
    </location>
</feature>
<organism evidence="3 4">
    <name type="scientific">Candidatus Nealsonbacteria bacterium CG02_land_8_20_14_3_00_37_10</name>
    <dbReference type="NCBI Taxonomy" id="1974699"/>
    <lineage>
        <taxon>Bacteria</taxon>
        <taxon>Candidatus Nealsoniibacteriota</taxon>
    </lineage>
</organism>
<feature type="transmembrane region" description="Helical" evidence="1">
    <location>
        <begin position="317"/>
        <end position="334"/>
    </location>
</feature>
<dbReference type="InterPro" id="IPR018776">
    <property type="entry name" value="Membrane_prot_PTPS-rel_domain"/>
</dbReference>
<feature type="domain" description="Membrane protein 6-pyruvoyl-tetrahydropterin synthase-related" evidence="2">
    <location>
        <begin position="92"/>
        <end position="228"/>
    </location>
</feature>
<sequence>MDIAKNKTFIFGLSLVVLFFVFTAIITYPLITNLTKGVLGPPPLEDHRIYLWEIDHFGKSIFFDFKNPLVAEDIFYPRGLHFQDMNFTLSAIIVSPLGYFLKNPTIAYNIWIFIGYVLSGIFAFLLANHLTRNKFASLLASLIFTFSPYHYQVVYNGELELSGIFWIPCLLYFFLLFLEKKSLRYAIFTSLIFSLTALSSGYYGVFSIITIAVFALLYFLFKKEEFIKWKNIGSKRAVKILFFLAILALIILTPFYLALYRSDRIITESGYNTFLNSFKYEMDGGVADIIDYITPLPFYYKDLGFGYRNWNVWPANSYYISFLLLPALLIYFFRRNKKRIEKIIFYTFLVLFILSMGSSLRYDHALVKPFGLSYIPLPGSILHILPVISDARIIARLGIFVNLFASLLIGFMFLPAFSEKFGKKTKLFFLSILSLFFFAETYTYVIPSKIKPSVAPKVYEKITKTKGDFSIIEYPLRIAAGYPFNEEELFYQTIHGKKTVFGFAPFRSKSLETHLNKFGAFSQDKGDFRIDRDYLKKAKVKFILVNKLKIDGLYPDKKEEVYKKITAEIKSIPSASMQSVEGIDLYEIKN</sequence>
<feature type="transmembrane region" description="Helical" evidence="1">
    <location>
        <begin position="9"/>
        <end position="31"/>
    </location>
</feature>
<evidence type="ECO:0000313" key="3">
    <source>
        <dbReference type="EMBL" id="PIV44911.1"/>
    </source>
</evidence>
<evidence type="ECO:0000259" key="2">
    <source>
        <dbReference type="Pfam" id="PF10131"/>
    </source>
</evidence>
<feature type="transmembrane region" description="Helical" evidence="1">
    <location>
        <begin position="241"/>
        <end position="259"/>
    </location>
</feature>
<reference evidence="4" key="1">
    <citation type="submission" date="2017-09" db="EMBL/GenBank/DDBJ databases">
        <title>Depth-based differentiation of microbial function through sediment-hosted aquifers and enrichment of novel symbionts in the deep terrestrial subsurface.</title>
        <authorList>
            <person name="Probst A.J."/>
            <person name="Ladd B."/>
            <person name="Jarett J.K."/>
            <person name="Geller-Mcgrath D.E."/>
            <person name="Sieber C.M.K."/>
            <person name="Emerson J.B."/>
            <person name="Anantharaman K."/>
            <person name="Thomas B.C."/>
            <person name="Malmstrom R."/>
            <person name="Stieglmeier M."/>
            <person name="Klingl A."/>
            <person name="Woyke T."/>
            <person name="Ryan C.M."/>
            <person name="Banfield J.F."/>
        </authorList>
    </citation>
    <scope>NUCLEOTIDE SEQUENCE [LARGE SCALE GENOMIC DNA]</scope>
</reference>
<gene>
    <name evidence="3" type="ORF">COS25_02680</name>
</gene>
<feature type="transmembrane region" description="Helical" evidence="1">
    <location>
        <begin position="343"/>
        <end position="362"/>
    </location>
</feature>
<protein>
    <recommendedName>
        <fullName evidence="2">Membrane protein 6-pyruvoyl-tetrahydropterin synthase-related domain-containing protein</fullName>
    </recommendedName>
</protein>
<dbReference type="EMBL" id="PETZ01000059">
    <property type="protein sequence ID" value="PIV44911.1"/>
    <property type="molecule type" value="Genomic_DNA"/>
</dbReference>
<keyword evidence="1" id="KW-0472">Membrane</keyword>
<dbReference type="Pfam" id="PF10131">
    <property type="entry name" value="PTPS_related"/>
    <property type="match status" value="1"/>
</dbReference>
<accession>A0A2M7D8Z5</accession>
<keyword evidence="1" id="KW-0812">Transmembrane</keyword>
<evidence type="ECO:0000313" key="4">
    <source>
        <dbReference type="Proteomes" id="UP000230864"/>
    </source>
</evidence>
<dbReference type="Proteomes" id="UP000230864">
    <property type="component" value="Unassembled WGS sequence"/>
</dbReference>
<feature type="transmembrane region" description="Helical" evidence="1">
    <location>
        <begin position="205"/>
        <end position="221"/>
    </location>
</feature>